<accession>A0AA36G299</accession>
<dbReference type="EMBL" id="CATQJA010002617">
    <property type="protein sequence ID" value="CAJ0573280.1"/>
    <property type="molecule type" value="Genomic_DNA"/>
</dbReference>
<feature type="non-terminal residue" evidence="1">
    <location>
        <position position="144"/>
    </location>
</feature>
<reference evidence="1" key="1">
    <citation type="submission" date="2023-06" db="EMBL/GenBank/DDBJ databases">
        <authorList>
            <person name="Delattre M."/>
        </authorList>
    </citation>
    <scope>NUCLEOTIDE SEQUENCE</scope>
    <source>
        <strain evidence="1">AF72</strain>
    </source>
</reference>
<comment type="caution">
    <text evidence="1">The sequence shown here is derived from an EMBL/GenBank/DDBJ whole genome shotgun (WGS) entry which is preliminary data.</text>
</comment>
<dbReference type="AlphaFoldDB" id="A0AA36G299"/>
<organism evidence="1 2">
    <name type="scientific">Mesorhabditis spiculigera</name>
    <dbReference type="NCBI Taxonomy" id="96644"/>
    <lineage>
        <taxon>Eukaryota</taxon>
        <taxon>Metazoa</taxon>
        <taxon>Ecdysozoa</taxon>
        <taxon>Nematoda</taxon>
        <taxon>Chromadorea</taxon>
        <taxon>Rhabditida</taxon>
        <taxon>Rhabditina</taxon>
        <taxon>Rhabditomorpha</taxon>
        <taxon>Rhabditoidea</taxon>
        <taxon>Rhabditidae</taxon>
        <taxon>Mesorhabditinae</taxon>
        <taxon>Mesorhabditis</taxon>
    </lineage>
</organism>
<evidence type="ECO:0000313" key="2">
    <source>
        <dbReference type="Proteomes" id="UP001177023"/>
    </source>
</evidence>
<dbReference type="Proteomes" id="UP001177023">
    <property type="component" value="Unassembled WGS sequence"/>
</dbReference>
<keyword evidence="2" id="KW-1185">Reference proteome</keyword>
<gene>
    <name evidence="1" type="ORF">MSPICULIGERA_LOCUS11642</name>
</gene>
<protein>
    <submittedName>
        <fullName evidence="1">Uncharacterized protein</fullName>
    </submittedName>
</protein>
<sequence length="144" mass="16247">MLGLSFFPFLFYHLQAAPPIVHPQVIQLDKAQHFRFEGFGLVSTEPEQEPLDFDNSKEILYMAPPGRKLRLSIVRASDGVCNDSCTNGGLKVHLTGEEKLICCPTWNTGKAFETSENLLAVARQASPHHFKGPWNLEYYVELLE</sequence>
<evidence type="ECO:0000313" key="1">
    <source>
        <dbReference type="EMBL" id="CAJ0573280.1"/>
    </source>
</evidence>
<name>A0AA36G299_9BILA</name>
<proteinExistence type="predicted"/>